<reference evidence="1" key="1">
    <citation type="submission" date="2018-05" db="EMBL/GenBank/DDBJ databases">
        <title>Effector identification in a new, highly contiguous assembly of the strawberry crown rot pathogen Phytophthora cactorum.</title>
        <authorList>
            <person name="Armitage A.D."/>
            <person name="Nellist C.F."/>
            <person name="Bates H."/>
            <person name="Vickerstaff R.J."/>
            <person name="Harrison R.J."/>
        </authorList>
    </citation>
    <scope>NUCLEOTIDE SEQUENCE</scope>
    <source>
        <strain evidence="1">P421</strain>
    </source>
</reference>
<dbReference type="AlphaFoldDB" id="A0A8T1LIJ0"/>
<dbReference type="Proteomes" id="UP000760860">
    <property type="component" value="Unassembled WGS sequence"/>
</dbReference>
<sequence>MWAFKNQDDHSAMSSTKVALGLGAGDQLGAA</sequence>
<dbReference type="EMBL" id="RCMV01000016">
    <property type="protein sequence ID" value="KAG3228402.1"/>
    <property type="molecule type" value="Genomic_DNA"/>
</dbReference>
<comment type="caution">
    <text evidence="1">The sequence shown here is derived from an EMBL/GenBank/DDBJ whole genome shotgun (WGS) entry which is preliminary data.</text>
</comment>
<name>A0A8T1LIJ0_9STRA</name>
<gene>
    <name evidence="1" type="ORF">PC129_g1047</name>
</gene>
<evidence type="ECO:0000313" key="1">
    <source>
        <dbReference type="EMBL" id="KAG3228402.1"/>
    </source>
</evidence>
<proteinExistence type="predicted"/>
<accession>A0A8T1LIJ0</accession>
<evidence type="ECO:0000313" key="2">
    <source>
        <dbReference type="Proteomes" id="UP000760860"/>
    </source>
</evidence>
<organism evidence="1 2">
    <name type="scientific">Phytophthora cactorum</name>
    <dbReference type="NCBI Taxonomy" id="29920"/>
    <lineage>
        <taxon>Eukaryota</taxon>
        <taxon>Sar</taxon>
        <taxon>Stramenopiles</taxon>
        <taxon>Oomycota</taxon>
        <taxon>Peronosporomycetes</taxon>
        <taxon>Peronosporales</taxon>
        <taxon>Peronosporaceae</taxon>
        <taxon>Phytophthora</taxon>
    </lineage>
</organism>
<protein>
    <submittedName>
        <fullName evidence="1">Uncharacterized protein</fullName>
    </submittedName>
</protein>